<accession>A0A067PAP4</accession>
<evidence type="ECO:0000313" key="1">
    <source>
        <dbReference type="EMBL" id="KDQ51963.1"/>
    </source>
</evidence>
<dbReference type="OrthoDB" id="3256444at2759"/>
<name>A0A067PAP4_9AGAM</name>
<gene>
    <name evidence="1" type="ORF">JAAARDRAFT_107356</name>
</gene>
<feature type="non-terminal residue" evidence="1">
    <location>
        <position position="95"/>
    </location>
</feature>
<dbReference type="HOGENOM" id="CLU_161754_0_0_1"/>
<protein>
    <submittedName>
        <fullName evidence="1">Uncharacterized protein</fullName>
    </submittedName>
</protein>
<dbReference type="EMBL" id="KL197743">
    <property type="protein sequence ID" value="KDQ51963.1"/>
    <property type="molecule type" value="Genomic_DNA"/>
</dbReference>
<dbReference type="InParanoid" id="A0A067PAP4"/>
<reference evidence="2" key="1">
    <citation type="journal article" date="2014" name="Proc. Natl. Acad. Sci. U.S.A.">
        <title>Extensive sampling of basidiomycete genomes demonstrates inadequacy of the white-rot/brown-rot paradigm for wood decay fungi.</title>
        <authorList>
            <person name="Riley R."/>
            <person name="Salamov A.A."/>
            <person name="Brown D.W."/>
            <person name="Nagy L.G."/>
            <person name="Floudas D."/>
            <person name="Held B.W."/>
            <person name="Levasseur A."/>
            <person name="Lombard V."/>
            <person name="Morin E."/>
            <person name="Otillar R."/>
            <person name="Lindquist E.A."/>
            <person name="Sun H."/>
            <person name="LaButti K.M."/>
            <person name="Schmutz J."/>
            <person name="Jabbour D."/>
            <person name="Luo H."/>
            <person name="Baker S.E."/>
            <person name="Pisabarro A.G."/>
            <person name="Walton J.D."/>
            <person name="Blanchette R.A."/>
            <person name="Henrissat B."/>
            <person name="Martin F."/>
            <person name="Cullen D."/>
            <person name="Hibbett D.S."/>
            <person name="Grigoriev I.V."/>
        </authorList>
    </citation>
    <scope>NUCLEOTIDE SEQUENCE [LARGE SCALE GENOMIC DNA]</scope>
    <source>
        <strain evidence="2">MUCL 33604</strain>
    </source>
</reference>
<sequence length="95" mass="10767">YLKWANTHGFKSMLPKDAAARIKAAKEAAAKQSTLDGHLEELPQPEHIIPYTNETFKKAAVEWLIATDQPIQAFEHPKFIKMINVASRAKNRIKL</sequence>
<dbReference type="Proteomes" id="UP000027265">
    <property type="component" value="Unassembled WGS sequence"/>
</dbReference>
<organism evidence="1 2">
    <name type="scientific">Jaapia argillacea MUCL 33604</name>
    <dbReference type="NCBI Taxonomy" id="933084"/>
    <lineage>
        <taxon>Eukaryota</taxon>
        <taxon>Fungi</taxon>
        <taxon>Dikarya</taxon>
        <taxon>Basidiomycota</taxon>
        <taxon>Agaricomycotina</taxon>
        <taxon>Agaricomycetes</taxon>
        <taxon>Agaricomycetidae</taxon>
        <taxon>Jaapiales</taxon>
        <taxon>Jaapiaceae</taxon>
        <taxon>Jaapia</taxon>
    </lineage>
</organism>
<feature type="non-terminal residue" evidence="1">
    <location>
        <position position="1"/>
    </location>
</feature>
<keyword evidence="2" id="KW-1185">Reference proteome</keyword>
<evidence type="ECO:0000313" key="2">
    <source>
        <dbReference type="Proteomes" id="UP000027265"/>
    </source>
</evidence>
<dbReference type="AlphaFoldDB" id="A0A067PAP4"/>
<proteinExistence type="predicted"/>